<dbReference type="OrthoDB" id="3021074at2759"/>
<evidence type="ECO:0000313" key="2">
    <source>
        <dbReference type="EMBL" id="PWY71033.1"/>
    </source>
</evidence>
<proteinExistence type="predicted"/>
<keyword evidence="1" id="KW-0472">Membrane</keyword>
<keyword evidence="1" id="KW-0812">Transmembrane</keyword>
<protein>
    <submittedName>
        <fullName evidence="2">Integral membrane protein</fullName>
    </submittedName>
</protein>
<keyword evidence="3" id="KW-1185">Reference proteome</keyword>
<dbReference type="Proteomes" id="UP000247233">
    <property type="component" value="Unassembled WGS sequence"/>
</dbReference>
<gene>
    <name evidence="2" type="ORF">BO70DRAFT_432110</name>
</gene>
<dbReference type="AlphaFoldDB" id="A0A317V9G1"/>
<feature type="transmembrane region" description="Helical" evidence="1">
    <location>
        <begin position="391"/>
        <end position="419"/>
    </location>
</feature>
<organism evidence="2 3">
    <name type="scientific">Aspergillus heteromorphus CBS 117.55</name>
    <dbReference type="NCBI Taxonomy" id="1448321"/>
    <lineage>
        <taxon>Eukaryota</taxon>
        <taxon>Fungi</taxon>
        <taxon>Dikarya</taxon>
        <taxon>Ascomycota</taxon>
        <taxon>Pezizomycotina</taxon>
        <taxon>Eurotiomycetes</taxon>
        <taxon>Eurotiomycetidae</taxon>
        <taxon>Eurotiales</taxon>
        <taxon>Aspergillaceae</taxon>
        <taxon>Aspergillus</taxon>
        <taxon>Aspergillus subgen. Circumdati</taxon>
    </lineage>
</organism>
<dbReference type="EMBL" id="MSFL01000029">
    <property type="protein sequence ID" value="PWY71033.1"/>
    <property type="molecule type" value="Genomic_DNA"/>
</dbReference>
<dbReference type="VEuPathDB" id="FungiDB:BO70DRAFT_432110"/>
<feature type="transmembrane region" description="Helical" evidence="1">
    <location>
        <begin position="439"/>
        <end position="455"/>
    </location>
</feature>
<feature type="transmembrane region" description="Helical" evidence="1">
    <location>
        <begin position="278"/>
        <end position="299"/>
    </location>
</feature>
<evidence type="ECO:0000313" key="3">
    <source>
        <dbReference type="Proteomes" id="UP000247233"/>
    </source>
</evidence>
<feature type="transmembrane region" description="Helical" evidence="1">
    <location>
        <begin position="152"/>
        <end position="172"/>
    </location>
</feature>
<dbReference type="GeneID" id="37070530"/>
<comment type="caution">
    <text evidence="2">The sequence shown here is derived from an EMBL/GenBank/DDBJ whole genome shotgun (WGS) entry which is preliminary data.</text>
</comment>
<reference evidence="2 3" key="1">
    <citation type="submission" date="2016-12" db="EMBL/GenBank/DDBJ databases">
        <title>The genomes of Aspergillus section Nigri reveals drivers in fungal speciation.</title>
        <authorList>
            <consortium name="DOE Joint Genome Institute"/>
            <person name="Vesth T.C."/>
            <person name="Nybo J."/>
            <person name="Theobald S."/>
            <person name="Brandl J."/>
            <person name="Frisvad J.C."/>
            <person name="Nielsen K.F."/>
            <person name="Lyhne E.K."/>
            <person name="Kogle M.E."/>
            <person name="Kuo A."/>
            <person name="Riley R."/>
            <person name="Clum A."/>
            <person name="Nolan M."/>
            <person name="Lipzen A."/>
            <person name="Salamov A."/>
            <person name="Henrissat B."/>
            <person name="Wiebenga A."/>
            <person name="De Vries R.P."/>
            <person name="Grigoriev I.V."/>
            <person name="Mortensen U.H."/>
            <person name="Andersen M.R."/>
            <person name="Baker S.E."/>
        </authorList>
    </citation>
    <scope>NUCLEOTIDE SEQUENCE [LARGE SCALE GENOMIC DNA]</scope>
    <source>
        <strain evidence="2 3">CBS 117.55</strain>
    </source>
</reference>
<accession>A0A317V9G1</accession>
<evidence type="ECO:0000256" key="1">
    <source>
        <dbReference type="SAM" id="Phobius"/>
    </source>
</evidence>
<name>A0A317V9G1_9EURO</name>
<feature type="transmembrane region" description="Helical" evidence="1">
    <location>
        <begin position="122"/>
        <end position="140"/>
    </location>
</feature>
<keyword evidence="1" id="KW-1133">Transmembrane helix</keyword>
<sequence length="480" mass="53621">MNPPADSPLFVAEEVLCAYPISTLYDSCPRYLFYALLLATCVTRWTGWLADVFLGAAATYAGTAAIQAFILVSSPPKHPPPSPITIPHVPDNTTLWSAFPALITNTTHLDLIPAALELDADAVLAIVVTAYLTFLPLQCWSRAFSHNRARYLLYTLWHILMLAGSISALIYWPTLADSPSQYTFCFPDLPPTNTVSSDGWDPSQRPSSSPSAWNSSIWTIFTNATAFDQLDAICFYPCFNTSQPLRQQSSLEASVASGDNRLPQRHQFWSEVVYSKRYIYSLIVLTAIINSTLLLFKILPYRSRLPSARVLTIWAQRSNILAGFKRDFRSAIRISHSNSNPNSNTTATATHPFTPKPHNTTILQTTRNHLSTWHPSSSLFTLHAIGSWMRLLLDTIILCALLFSIVVSPLTVVAFVVWIEYYIHRDGPSQETPRQVGQWEPLVAVGFLVLSAGVLKMKYWVASGEELDEEIRGLRERLVV</sequence>
<feature type="transmembrane region" description="Helical" evidence="1">
    <location>
        <begin position="31"/>
        <end position="47"/>
    </location>
</feature>
<dbReference type="RefSeq" id="XP_025396135.1">
    <property type="nucleotide sequence ID" value="XM_025548293.1"/>
</dbReference>
<feature type="transmembrane region" description="Helical" evidence="1">
    <location>
        <begin position="52"/>
        <end position="72"/>
    </location>
</feature>